<dbReference type="AlphaFoldDB" id="A0A6J5CH37"/>
<gene>
    <name evidence="2" type="ORF">LMG22037_05984</name>
</gene>
<organism evidence="2 3">
    <name type="scientific">Paraburkholderia phenoliruptrix</name>
    <dbReference type="NCBI Taxonomy" id="252970"/>
    <lineage>
        <taxon>Bacteria</taxon>
        <taxon>Pseudomonadati</taxon>
        <taxon>Pseudomonadota</taxon>
        <taxon>Betaproteobacteria</taxon>
        <taxon>Burkholderiales</taxon>
        <taxon>Burkholderiaceae</taxon>
        <taxon>Paraburkholderia</taxon>
    </lineage>
</organism>
<evidence type="ECO:0000313" key="3">
    <source>
        <dbReference type="Proteomes" id="UP000494249"/>
    </source>
</evidence>
<evidence type="ECO:0000313" key="2">
    <source>
        <dbReference type="EMBL" id="CAB3735624.1"/>
    </source>
</evidence>
<feature type="signal peptide" evidence="1">
    <location>
        <begin position="1"/>
        <end position="27"/>
    </location>
</feature>
<evidence type="ECO:0000256" key="1">
    <source>
        <dbReference type="SAM" id="SignalP"/>
    </source>
</evidence>
<protein>
    <submittedName>
        <fullName evidence="2">Uncharacterized protein</fullName>
    </submittedName>
</protein>
<dbReference type="RefSeq" id="WP_035485218.1">
    <property type="nucleotide sequence ID" value="NZ_CADFGL010000048.1"/>
</dbReference>
<proteinExistence type="predicted"/>
<sequence length="109" mass="11384">MLKIAMSPIVAISFAVASMLAGGNAFGQTADQQPALGANGTVVRVRLVPAQVPQGTYDVRSAYAQDLVEVGVRASDGEVYNATADRLHQPRLGASVRLVSYGNGLRLAE</sequence>
<feature type="chain" id="PRO_5027122800" evidence="1">
    <location>
        <begin position="28"/>
        <end position="109"/>
    </location>
</feature>
<dbReference type="Proteomes" id="UP000494249">
    <property type="component" value="Unassembled WGS sequence"/>
</dbReference>
<keyword evidence="1" id="KW-0732">Signal</keyword>
<dbReference type="EMBL" id="CADIKB010000050">
    <property type="protein sequence ID" value="CAB3735624.1"/>
    <property type="molecule type" value="Genomic_DNA"/>
</dbReference>
<reference evidence="2 3" key="1">
    <citation type="submission" date="2020-04" db="EMBL/GenBank/DDBJ databases">
        <authorList>
            <person name="De Canck E."/>
        </authorList>
    </citation>
    <scope>NUCLEOTIDE SEQUENCE [LARGE SCALE GENOMIC DNA]</scope>
    <source>
        <strain evidence="2 3">LMG 22037</strain>
    </source>
</reference>
<accession>A0A6J5CH37</accession>
<name>A0A6J5CH37_9BURK</name>